<evidence type="ECO:0000313" key="2">
    <source>
        <dbReference type="Proteomes" id="UP000053577"/>
    </source>
</evidence>
<comment type="caution">
    <text evidence="1">The sequence shown here is derived from an EMBL/GenBank/DDBJ whole genome shotgun (WGS) entry which is preliminary data.</text>
</comment>
<evidence type="ECO:0000313" key="1">
    <source>
        <dbReference type="EMBL" id="KSV17225.1"/>
    </source>
</evidence>
<accession>A0A0V8M0S0</accession>
<dbReference type="RefSeq" id="WP_058292661.1">
    <property type="nucleotide sequence ID" value="NZ_JGYD01000025.1"/>
</dbReference>
<reference evidence="1 2" key="1">
    <citation type="journal article" date="2015" name="Sci. Rep.">
        <title>A comparative genomics and reductive dehalogenase gene transcription study of two chloroethene-respiring bacteria, Dehalococcoides mccartyi strains MB and 11a.</title>
        <authorList>
            <person name="Low A."/>
            <person name="Shen Z."/>
            <person name="Cheng D."/>
            <person name="Rogers M.J."/>
            <person name="Lee P.K."/>
            <person name="He J."/>
        </authorList>
    </citation>
    <scope>NUCLEOTIDE SEQUENCE [LARGE SCALE GENOMIC DNA]</scope>
    <source>
        <strain evidence="1 2">MB</strain>
    </source>
</reference>
<protein>
    <submittedName>
        <fullName evidence="1">Uncharacterized protein</fullName>
    </submittedName>
</protein>
<dbReference type="Proteomes" id="UP000053577">
    <property type="component" value="Unassembled WGS sequence"/>
</dbReference>
<dbReference type="PATRIC" id="fig|61435.5.peg.1447"/>
<dbReference type="OrthoDB" id="4775248at2"/>
<gene>
    <name evidence="1" type="ORF">DA01_07365</name>
</gene>
<dbReference type="AlphaFoldDB" id="A0A0V8M0S0"/>
<dbReference type="EMBL" id="JGYD01000025">
    <property type="protein sequence ID" value="KSV17225.1"/>
    <property type="molecule type" value="Genomic_DNA"/>
</dbReference>
<organism evidence="1 2">
    <name type="scientific">Dehalococcoides mccartyi</name>
    <dbReference type="NCBI Taxonomy" id="61435"/>
    <lineage>
        <taxon>Bacteria</taxon>
        <taxon>Bacillati</taxon>
        <taxon>Chloroflexota</taxon>
        <taxon>Dehalococcoidia</taxon>
        <taxon>Dehalococcoidales</taxon>
        <taxon>Dehalococcoidaceae</taxon>
        <taxon>Dehalococcoides</taxon>
    </lineage>
</organism>
<sequence>MIIQKQYIRNLDLYLDASYHDKSLIFGFKIENLADGSIKRLGFRETPSVGDVILPNAVGPFSRFNAEGKLILHRDQPMETAYREVIWHWKEWRGRDDTEEMSDIRDVEYKRYPRTFVPPPSIELKIGKTAAGQLAVVSPTVILIDETQAQVKHIINLILELFDYCEVFDESLDEMAEAPLRRLNWRLLPPGEYPWPRLREQIQELLERTGKRKQEVLQYRLEAINGYGPEFRAIGEGGFRGYIVFGFPDKAVYLFESMYTGNATYVFSHDWATLSKLTKAEILNEHLQKDRLIHITGWVDKIHSLLVP</sequence>
<name>A0A0V8M0S0_9CHLR</name>
<proteinExistence type="predicted"/>